<dbReference type="EMBL" id="JAWDGP010002150">
    <property type="protein sequence ID" value="KAK3785253.1"/>
    <property type="molecule type" value="Genomic_DNA"/>
</dbReference>
<accession>A0AAE1ACU8</accession>
<evidence type="ECO:0000313" key="1">
    <source>
        <dbReference type="EMBL" id="KAK3785253.1"/>
    </source>
</evidence>
<proteinExistence type="predicted"/>
<keyword evidence="2" id="KW-1185">Reference proteome</keyword>
<protein>
    <submittedName>
        <fullName evidence="1">Uncharacterized protein</fullName>
    </submittedName>
</protein>
<evidence type="ECO:0000313" key="2">
    <source>
        <dbReference type="Proteomes" id="UP001283361"/>
    </source>
</evidence>
<name>A0AAE1ACU8_9GAST</name>
<reference evidence="1" key="1">
    <citation type="journal article" date="2023" name="G3 (Bethesda)">
        <title>A reference genome for the long-term kleptoplast-retaining sea slug Elysia crispata morphotype clarki.</title>
        <authorList>
            <person name="Eastman K.E."/>
            <person name="Pendleton A.L."/>
            <person name="Shaikh M.A."/>
            <person name="Suttiyut T."/>
            <person name="Ogas R."/>
            <person name="Tomko P."/>
            <person name="Gavelis G."/>
            <person name="Widhalm J.R."/>
            <person name="Wisecaver J.H."/>
        </authorList>
    </citation>
    <scope>NUCLEOTIDE SEQUENCE</scope>
    <source>
        <strain evidence="1">ECLA1</strain>
    </source>
</reference>
<gene>
    <name evidence="1" type="ORF">RRG08_036789</name>
</gene>
<dbReference type="Proteomes" id="UP001283361">
    <property type="component" value="Unassembled WGS sequence"/>
</dbReference>
<sequence length="145" mass="16192">MRDKTGAFLFPRINSYNYQHAVCDRSSYTEYKPLICVSLLEDLSDGFTVSGFLVLDVIDNFDDSYKLCRISGEGSLVGQPPAVGTQLETMKHQTRIICIDFSRTVPEHSTEIAVVLLLPTDETYCLEIASIEHEAFSCLSEDDIG</sequence>
<dbReference type="AlphaFoldDB" id="A0AAE1ACU8"/>
<organism evidence="1 2">
    <name type="scientific">Elysia crispata</name>
    <name type="common">lettuce slug</name>
    <dbReference type="NCBI Taxonomy" id="231223"/>
    <lineage>
        <taxon>Eukaryota</taxon>
        <taxon>Metazoa</taxon>
        <taxon>Spiralia</taxon>
        <taxon>Lophotrochozoa</taxon>
        <taxon>Mollusca</taxon>
        <taxon>Gastropoda</taxon>
        <taxon>Heterobranchia</taxon>
        <taxon>Euthyneura</taxon>
        <taxon>Panpulmonata</taxon>
        <taxon>Sacoglossa</taxon>
        <taxon>Placobranchoidea</taxon>
        <taxon>Plakobranchidae</taxon>
        <taxon>Elysia</taxon>
    </lineage>
</organism>
<comment type="caution">
    <text evidence="1">The sequence shown here is derived from an EMBL/GenBank/DDBJ whole genome shotgun (WGS) entry which is preliminary data.</text>
</comment>